<dbReference type="AlphaFoldDB" id="X1P3X1"/>
<feature type="compositionally biased region" description="Basic and acidic residues" evidence="1">
    <location>
        <begin position="15"/>
        <end position="25"/>
    </location>
</feature>
<comment type="caution">
    <text evidence="2">The sequence shown here is derived from an EMBL/GenBank/DDBJ whole genome shotgun (WGS) entry which is preliminary data.</text>
</comment>
<name>X1P3X1_9ZZZZ</name>
<sequence length="47" mass="5380">MLTLTFRGLFNAERKEVTHEKESKGPTRPCYCGSYDSGHDTTRDSWA</sequence>
<gene>
    <name evidence="2" type="ORF">S06H3_59594</name>
</gene>
<evidence type="ECO:0000313" key="2">
    <source>
        <dbReference type="EMBL" id="GAI50543.1"/>
    </source>
</evidence>
<organism evidence="2">
    <name type="scientific">marine sediment metagenome</name>
    <dbReference type="NCBI Taxonomy" id="412755"/>
    <lineage>
        <taxon>unclassified sequences</taxon>
        <taxon>metagenomes</taxon>
        <taxon>ecological metagenomes</taxon>
    </lineage>
</organism>
<proteinExistence type="predicted"/>
<dbReference type="EMBL" id="BARV01038745">
    <property type="protein sequence ID" value="GAI50543.1"/>
    <property type="molecule type" value="Genomic_DNA"/>
</dbReference>
<feature type="region of interest" description="Disordered" evidence="1">
    <location>
        <begin position="15"/>
        <end position="47"/>
    </location>
</feature>
<accession>X1P3X1</accession>
<reference evidence="2" key="1">
    <citation type="journal article" date="2014" name="Front. Microbiol.">
        <title>High frequency of phylogenetically diverse reductive dehalogenase-homologous genes in deep subseafloor sedimentary metagenomes.</title>
        <authorList>
            <person name="Kawai M."/>
            <person name="Futagami T."/>
            <person name="Toyoda A."/>
            <person name="Takaki Y."/>
            <person name="Nishi S."/>
            <person name="Hori S."/>
            <person name="Arai W."/>
            <person name="Tsubouchi T."/>
            <person name="Morono Y."/>
            <person name="Uchiyama I."/>
            <person name="Ito T."/>
            <person name="Fujiyama A."/>
            <person name="Inagaki F."/>
            <person name="Takami H."/>
        </authorList>
    </citation>
    <scope>NUCLEOTIDE SEQUENCE</scope>
    <source>
        <strain evidence="2">Expedition CK06-06</strain>
    </source>
</reference>
<feature type="compositionally biased region" description="Basic and acidic residues" evidence="1">
    <location>
        <begin position="37"/>
        <end position="47"/>
    </location>
</feature>
<evidence type="ECO:0000256" key="1">
    <source>
        <dbReference type="SAM" id="MobiDB-lite"/>
    </source>
</evidence>
<protein>
    <submittedName>
        <fullName evidence="2">Uncharacterized protein</fullName>
    </submittedName>
</protein>